<comment type="caution">
    <text evidence="1">The sequence shown here is derived from an EMBL/GenBank/DDBJ whole genome shotgun (WGS) entry which is preliminary data.</text>
</comment>
<dbReference type="AlphaFoldDB" id="A0A3L7ANA0"/>
<dbReference type="Proteomes" id="UP000269692">
    <property type="component" value="Unassembled WGS sequence"/>
</dbReference>
<proteinExistence type="predicted"/>
<gene>
    <name evidence="1" type="ORF">D9R14_02795</name>
</gene>
<evidence type="ECO:0008006" key="3">
    <source>
        <dbReference type="Google" id="ProtNLM"/>
    </source>
</evidence>
<evidence type="ECO:0000313" key="1">
    <source>
        <dbReference type="EMBL" id="RLP81929.1"/>
    </source>
</evidence>
<name>A0A3L7ANA0_9HYPH</name>
<dbReference type="EMBL" id="RCTF01000001">
    <property type="protein sequence ID" value="RLP81929.1"/>
    <property type="molecule type" value="Genomic_DNA"/>
</dbReference>
<evidence type="ECO:0000313" key="2">
    <source>
        <dbReference type="Proteomes" id="UP000269692"/>
    </source>
</evidence>
<organism evidence="1 2">
    <name type="scientific">Xanthobacter tagetidis</name>
    <dbReference type="NCBI Taxonomy" id="60216"/>
    <lineage>
        <taxon>Bacteria</taxon>
        <taxon>Pseudomonadati</taxon>
        <taxon>Pseudomonadota</taxon>
        <taxon>Alphaproteobacteria</taxon>
        <taxon>Hyphomicrobiales</taxon>
        <taxon>Xanthobacteraceae</taxon>
        <taxon>Xanthobacter</taxon>
    </lineage>
</organism>
<sequence>MVRAGHLIGAVMVVASFAGGSDTSAQPPGPALASMRDVAPIHQVVDLTPPEPFRPYMRHPEGIHPVAPDQVADSLMRRGFKDVSVVRQRGGAYICEATGPRGERVRLVVDAQSGEISGMQVIGYKGK</sequence>
<reference evidence="1 2" key="1">
    <citation type="submission" date="2018-10" db="EMBL/GenBank/DDBJ databases">
        <title>Xanthobacter tagetidis genome sequencing and assembly.</title>
        <authorList>
            <person name="Maclea K.S."/>
            <person name="Goen A.E."/>
            <person name="Fatima S.A."/>
        </authorList>
    </citation>
    <scope>NUCLEOTIDE SEQUENCE [LARGE SCALE GENOMIC DNA]</scope>
    <source>
        <strain evidence="1 2">ATCC 700314</strain>
    </source>
</reference>
<protein>
    <recommendedName>
        <fullName evidence="3">PepSY domain-containing protein</fullName>
    </recommendedName>
</protein>
<dbReference type="RefSeq" id="WP_121621743.1">
    <property type="nucleotide sequence ID" value="NZ_JACIIW010000004.1"/>
</dbReference>
<accession>A0A3L7ANA0</accession>
<keyword evidence="2" id="KW-1185">Reference proteome</keyword>
<dbReference type="OrthoDB" id="8456005at2"/>